<keyword evidence="3" id="KW-1185">Reference proteome</keyword>
<proteinExistence type="predicted"/>
<keyword evidence="1 2" id="KW-0808">Transferase</keyword>
<accession>A0A918XSV7</accession>
<dbReference type="InterPro" id="IPR003673">
    <property type="entry name" value="CoA-Trfase_fam_III"/>
</dbReference>
<comment type="caution">
    <text evidence="2">The sequence shown here is derived from an EMBL/GenBank/DDBJ whole genome shotgun (WGS) entry which is preliminary data.</text>
</comment>
<dbReference type="Pfam" id="PF02515">
    <property type="entry name" value="CoA_transf_3"/>
    <property type="match status" value="1"/>
</dbReference>
<dbReference type="InterPro" id="IPR050483">
    <property type="entry name" value="CoA-transferase_III_domain"/>
</dbReference>
<dbReference type="AlphaFoldDB" id="A0A918XSV7"/>
<reference evidence="2" key="2">
    <citation type="submission" date="2020-09" db="EMBL/GenBank/DDBJ databases">
        <authorList>
            <person name="Sun Q."/>
            <person name="Kim S."/>
        </authorList>
    </citation>
    <scope>NUCLEOTIDE SEQUENCE</scope>
    <source>
        <strain evidence="2">KCTC 42651</strain>
    </source>
</reference>
<dbReference type="InterPro" id="IPR044855">
    <property type="entry name" value="CoA-Trfase_III_dom3_sf"/>
</dbReference>
<dbReference type="Gene3D" id="3.30.1540.10">
    <property type="entry name" value="formyl-coa transferase, domain 3"/>
    <property type="match status" value="1"/>
</dbReference>
<dbReference type="Gene3D" id="3.40.50.10540">
    <property type="entry name" value="Crotonobetainyl-coa:carnitine coa-transferase, domain 1"/>
    <property type="match status" value="1"/>
</dbReference>
<dbReference type="GO" id="GO:0008410">
    <property type="term" value="F:CoA-transferase activity"/>
    <property type="evidence" value="ECO:0007669"/>
    <property type="project" value="TreeGrafter"/>
</dbReference>
<evidence type="ECO:0000313" key="2">
    <source>
        <dbReference type="EMBL" id="GHD49464.1"/>
    </source>
</evidence>
<protein>
    <submittedName>
        <fullName evidence="2">CoA transferase</fullName>
    </submittedName>
</protein>
<dbReference type="InterPro" id="IPR023606">
    <property type="entry name" value="CoA-Trfase_III_dom_1_sf"/>
</dbReference>
<dbReference type="RefSeq" id="WP_189989265.1">
    <property type="nucleotide sequence ID" value="NZ_BMZS01000004.1"/>
</dbReference>
<dbReference type="PANTHER" id="PTHR48207">
    <property type="entry name" value="SUCCINATE--HYDROXYMETHYLGLUTARATE COA-TRANSFERASE"/>
    <property type="match status" value="1"/>
</dbReference>
<sequence length="415" mass="44462">MSDTSLSGGLTPGALAGIRVVDCSRILAGPICTQTLGDLGADIVKIERPGMGDDTRKWGPPFLKDADGNDTSESAYYLSTNRNKRSVGLDISRPEGREVLFRLLETADVFIENFKVGDMARYGLAYDQIRERFPRLVYASITGFGQTGPYAPRAGYDFLAQGMGGVMSVTGEADGEPMKVGVAIADVMTGMHTAIAILAALRHRDASGRGQYIDAALLDTQVSWLINQGMNYLVGGTAPGRLGNAHPNITPYQVFATSDGHVILGVGNDQQFAKFCRFAGREDIAADPRFADNVARVRNRAETVALVAGIMKTRTMAEWVEGLEAVGVPCGPVNTIDQVFADPQVRARGMQQQIPDHALTAEPIPTIAYPLKLSDTPASYRRPPPILGQHTDEVLGGELGLSADELAKLRESGAI</sequence>
<dbReference type="PANTHER" id="PTHR48207:SF3">
    <property type="entry name" value="SUCCINATE--HYDROXYMETHYLGLUTARATE COA-TRANSFERASE"/>
    <property type="match status" value="1"/>
</dbReference>
<gene>
    <name evidence="2" type="ORF">GCM10017083_21750</name>
</gene>
<evidence type="ECO:0000313" key="3">
    <source>
        <dbReference type="Proteomes" id="UP000630353"/>
    </source>
</evidence>
<dbReference type="SUPFAM" id="SSF89796">
    <property type="entry name" value="CoA-transferase family III (CaiB/BaiF)"/>
    <property type="match status" value="1"/>
</dbReference>
<dbReference type="EMBL" id="BMZS01000004">
    <property type="protein sequence ID" value="GHD49464.1"/>
    <property type="molecule type" value="Genomic_DNA"/>
</dbReference>
<organism evidence="2 3">
    <name type="scientific">Thalassobaculum fulvum</name>
    <dbReference type="NCBI Taxonomy" id="1633335"/>
    <lineage>
        <taxon>Bacteria</taxon>
        <taxon>Pseudomonadati</taxon>
        <taxon>Pseudomonadota</taxon>
        <taxon>Alphaproteobacteria</taxon>
        <taxon>Rhodospirillales</taxon>
        <taxon>Thalassobaculaceae</taxon>
        <taxon>Thalassobaculum</taxon>
    </lineage>
</organism>
<dbReference type="Proteomes" id="UP000630353">
    <property type="component" value="Unassembled WGS sequence"/>
</dbReference>
<reference evidence="2" key="1">
    <citation type="journal article" date="2014" name="Int. J. Syst. Evol. Microbiol.">
        <title>Complete genome sequence of Corynebacterium casei LMG S-19264T (=DSM 44701T), isolated from a smear-ripened cheese.</title>
        <authorList>
            <consortium name="US DOE Joint Genome Institute (JGI-PGF)"/>
            <person name="Walter F."/>
            <person name="Albersmeier A."/>
            <person name="Kalinowski J."/>
            <person name="Ruckert C."/>
        </authorList>
    </citation>
    <scope>NUCLEOTIDE SEQUENCE</scope>
    <source>
        <strain evidence="2">KCTC 42651</strain>
    </source>
</reference>
<evidence type="ECO:0000256" key="1">
    <source>
        <dbReference type="ARBA" id="ARBA00022679"/>
    </source>
</evidence>
<name>A0A918XSV7_9PROT</name>